<evidence type="ECO:0000256" key="1">
    <source>
        <dbReference type="SAM" id="MobiDB-lite"/>
    </source>
</evidence>
<protein>
    <submittedName>
        <fullName evidence="2">Uncharacterized protein</fullName>
    </submittedName>
</protein>
<proteinExistence type="predicted"/>
<organism evidence="2 3">
    <name type="scientific">Blepharisma stoltei</name>
    <dbReference type="NCBI Taxonomy" id="1481888"/>
    <lineage>
        <taxon>Eukaryota</taxon>
        <taxon>Sar</taxon>
        <taxon>Alveolata</taxon>
        <taxon>Ciliophora</taxon>
        <taxon>Postciliodesmatophora</taxon>
        <taxon>Heterotrichea</taxon>
        <taxon>Heterotrichida</taxon>
        <taxon>Blepharismidae</taxon>
        <taxon>Blepharisma</taxon>
    </lineage>
</organism>
<feature type="region of interest" description="Disordered" evidence="1">
    <location>
        <begin position="136"/>
        <end position="165"/>
    </location>
</feature>
<name>A0AAU9J446_9CILI</name>
<evidence type="ECO:0000313" key="3">
    <source>
        <dbReference type="Proteomes" id="UP001162131"/>
    </source>
</evidence>
<accession>A0AAU9J446</accession>
<dbReference type="Proteomes" id="UP001162131">
    <property type="component" value="Unassembled WGS sequence"/>
</dbReference>
<evidence type="ECO:0000313" key="2">
    <source>
        <dbReference type="EMBL" id="CAG9316526.1"/>
    </source>
</evidence>
<reference evidence="2" key="1">
    <citation type="submission" date="2021-09" db="EMBL/GenBank/DDBJ databases">
        <authorList>
            <consortium name="AG Swart"/>
            <person name="Singh M."/>
            <person name="Singh A."/>
            <person name="Seah K."/>
            <person name="Emmerich C."/>
        </authorList>
    </citation>
    <scope>NUCLEOTIDE SEQUENCE</scope>
    <source>
        <strain evidence="2">ATCC30299</strain>
    </source>
</reference>
<keyword evidence="3" id="KW-1185">Reference proteome</keyword>
<gene>
    <name evidence="2" type="ORF">BSTOLATCC_MIC16636</name>
</gene>
<comment type="caution">
    <text evidence="2">The sequence shown here is derived from an EMBL/GenBank/DDBJ whole genome shotgun (WGS) entry which is preliminary data.</text>
</comment>
<sequence>MYIGPWQEYKLAQVLKLKNDIYEAPTNQPARLNNETLSLHNQNLVLTNSYKESRSSSRSFSSDVQRPFPRFNVDTYYERWKKVEFLLAKSETSEIPKKPPIPSNINRKRKPQNIHKQRVQNMRALYGLDKEIKFPPINKPDLDTTATTDTRSKESRESPFSLPPIENRTQEKNLKTIKEDYFGAKVPEYLPPIQPRIEEIKIQEKKPVYKTEITPPTDVISQFSSILPPAAEISRFSSVHPHFGISPEIEDDLKSQVDGLLQWVEELPEEVSTGTPYSSTIKL</sequence>
<dbReference type="AlphaFoldDB" id="A0AAU9J446"/>
<dbReference type="EMBL" id="CAJZBQ010000016">
    <property type="protein sequence ID" value="CAG9316526.1"/>
    <property type="molecule type" value="Genomic_DNA"/>
</dbReference>